<dbReference type="CDD" id="cd00761">
    <property type="entry name" value="Glyco_tranf_GTA_type"/>
    <property type="match status" value="1"/>
</dbReference>
<dbReference type="PANTHER" id="PTHR43685:SF2">
    <property type="entry name" value="GLYCOSYLTRANSFERASE 2-LIKE DOMAIN-CONTAINING PROTEIN"/>
    <property type="match status" value="1"/>
</dbReference>
<comment type="caution">
    <text evidence="2">The sequence shown here is derived from an EMBL/GenBank/DDBJ whole genome shotgun (WGS) entry which is preliminary data.</text>
</comment>
<keyword evidence="2" id="KW-0808">Transferase</keyword>
<accession>A0A5C6A8H3</accession>
<evidence type="ECO:0000313" key="2">
    <source>
        <dbReference type="EMBL" id="TWT96264.1"/>
    </source>
</evidence>
<name>A0A5C6A8H3_9BACT</name>
<dbReference type="SUPFAM" id="SSF53448">
    <property type="entry name" value="Nucleotide-diphospho-sugar transferases"/>
    <property type="match status" value="1"/>
</dbReference>
<protein>
    <submittedName>
        <fullName evidence="2">Putative glycosyl transferase</fullName>
    </submittedName>
</protein>
<sequence length="347" mass="40274">MTTVAFLTPNFNRQDLFPTTLASMQAQTLEDWECWLVDDGSDPENYDAMVAMCVDEPRVRVSRRNREPKGACTCRNIGAAQTEAKYVISLDTDDIIEPFCLQQRVDKMEQHPELDFAIFPSLMFEDEPNDLGLWWNIDTGEDLLERQFRQDAICQGTGSIWTTEAFRRIGMWSESLALWQDIDLYFRAYIQGYRYEKFFDLPPDLHNRCNHASLSRASFYNRAKQESRIQVVTDAIELLERSGKSDLRPWARYMVAEISNGNASARHFDLSSKITDFARTHKVINDTEYATLKRVRQVYEYRLYRLPGIKSWLRSASQNFTCRSLLGRVRVGDESKHLQANQEALTA</sequence>
<feature type="domain" description="Glycosyltransferase 2-like" evidence="1">
    <location>
        <begin position="8"/>
        <end position="168"/>
    </location>
</feature>
<gene>
    <name evidence="2" type="ORF">Pla100_27410</name>
</gene>
<keyword evidence="3" id="KW-1185">Reference proteome</keyword>
<dbReference type="InterPro" id="IPR050834">
    <property type="entry name" value="Glycosyltransf_2"/>
</dbReference>
<reference evidence="2 3" key="1">
    <citation type="submission" date="2019-02" db="EMBL/GenBank/DDBJ databases">
        <title>Deep-cultivation of Planctomycetes and their phenomic and genomic characterization uncovers novel biology.</title>
        <authorList>
            <person name="Wiegand S."/>
            <person name="Jogler M."/>
            <person name="Boedeker C."/>
            <person name="Pinto D."/>
            <person name="Vollmers J."/>
            <person name="Rivas-Marin E."/>
            <person name="Kohn T."/>
            <person name="Peeters S.H."/>
            <person name="Heuer A."/>
            <person name="Rast P."/>
            <person name="Oberbeckmann S."/>
            <person name="Bunk B."/>
            <person name="Jeske O."/>
            <person name="Meyerdierks A."/>
            <person name="Storesund J.E."/>
            <person name="Kallscheuer N."/>
            <person name="Luecker S."/>
            <person name="Lage O.M."/>
            <person name="Pohl T."/>
            <person name="Merkel B.J."/>
            <person name="Hornburger P."/>
            <person name="Mueller R.-W."/>
            <person name="Bruemmer F."/>
            <person name="Labrenz M."/>
            <person name="Spormann A.M."/>
            <person name="Op Den Camp H."/>
            <person name="Overmann J."/>
            <person name="Amann R."/>
            <person name="Jetten M.S.M."/>
            <person name="Mascher T."/>
            <person name="Medema M.H."/>
            <person name="Devos D.P."/>
            <person name="Kaster A.-K."/>
            <person name="Ovreas L."/>
            <person name="Rohde M."/>
            <person name="Galperin M.Y."/>
            <person name="Jogler C."/>
        </authorList>
    </citation>
    <scope>NUCLEOTIDE SEQUENCE [LARGE SCALE GENOMIC DNA]</scope>
    <source>
        <strain evidence="2 3">Pla100</strain>
    </source>
</reference>
<dbReference type="GO" id="GO:0016740">
    <property type="term" value="F:transferase activity"/>
    <property type="evidence" value="ECO:0007669"/>
    <property type="project" value="UniProtKB-KW"/>
</dbReference>
<organism evidence="2 3">
    <name type="scientific">Neorhodopirellula pilleata</name>
    <dbReference type="NCBI Taxonomy" id="2714738"/>
    <lineage>
        <taxon>Bacteria</taxon>
        <taxon>Pseudomonadati</taxon>
        <taxon>Planctomycetota</taxon>
        <taxon>Planctomycetia</taxon>
        <taxon>Pirellulales</taxon>
        <taxon>Pirellulaceae</taxon>
        <taxon>Neorhodopirellula</taxon>
    </lineage>
</organism>
<evidence type="ECO:0000313" key="3">
    <source>
        <dbReference type="Proteomes" id="UP000316213"/>
    </source>
</evidence>
<dbReference type="InterPro" id="IPR029044">
    <property type="entry name" value="Nucleotide-diphossugar_trans"/>
</dbReference>
<dbReference type="RefSeq" id="WP_146578214.1">
    <property type="nucleotide sequence ID" value="NZ_SJPM01000005.1"/>
</dbReference>
<dbReference type="Pfam" id="PF00535">
    <property type="entry name" value="Glycos_transf_2"/>
    <property type="match status" value="1"/>
</dbReference>
<dbReference type="AlphaFoldDB" id="A0A5C6A8H3"/>
<dbReference type="EMBL" id="SJPM01000005">
    <property type="protein sequence ID" value="TWT96264.1"/>
    <property type="molecule type" value="Genomic_DNA"/>
</dbReference>
<proteinExistence type="predicted"/>
<dbReference type="Gene3D" id="3.90.550.10">
    <property type="entry name" value="Spore Coat Polysaccharide Biosynthesis Protein SpsA, Chain A"/>
    <property type="match status" value="1"/>
</dbReference>
<dbReference type="InterPro" id="IPR001173">
    <property type="entry name" value="Glyco_trans_2-like"/>
</dbReference>
<evidence type="ECO:0000259" key="1">
    <source>
        <dbReference type="Pfam" id="PF00535"/>
    </source>
</evidence>
<dbReference type="OrthoDB" id="9784574at2"/>
<dbReference type="Proteomes" id="UP000316213">
    <property type="component" value="Unassembled WGS sequence"/>
</dbReference>
<dbReference type="PANTHER" id="PTHR43685">
    <property type="entry name" value="GLYCOSYLTRANSFERASE"/>
    <property type="match status" value="1"/>
</dbReference>